<dbReference type="Gene3D" id="1.10.1740.10">
    <property type="match status" value="1"/>
</dbReference>
<protein>
    <recommendedName>
        <fullName evidence="9">DNA-directed RNA polymerase sigma-70 factor</fullName>
    </recommendedName>
</protein>
<evidence type="ECO:0000259" key="5">
    <source>
        <dbReference type="Pfam" id="PF04542"/>
    </source>
</evidence>
<feature type="domain" description="RNA polymerase sigma-70 region 2" evidence="5">
    <location>
        <begin position="12"/>
        <end position="77"/>
    </location>
</feature>
<dbReference type="PANTHER" id="PTHR43133">
    <property type="entry name" value="RNA POLYMERASE ECF-TYPE SIGMA FACTO"/>
    <property type="match status" value="1"/>
</dbReference>
<reference evidence="8" key="1">
    <citation type="submission" date="2019-05" db="EMBL/GenBank/DDBJ databases">
        <title>Complete genome sequencing of Absiella argi strain JCM 30884.</title>
        <authorList>
            <person name="Sakamoto M."/>
            <person name="Murakami T."/>
            <person name="Mori H."/>
        </authorList>
    </citation>
    <scope>NUCLEOTIDE SEQUENCE [LARGE SCALE GENOMIC DNA]</scope>
    <source>
        <strain evidence="8">JCM 30884</strain>
    </source>
</reference>
<comment type="similarity">
    <text evidence="1">Belongs to the sigma-70 factor family. ECF subfamily.</text>
</comment>
<dbReference type="GO" id="GO:0006352">
    <property type="term" value="P:DNA-templated transcription initiation"/>
    <property type="evidence" value="ECO:0007669"/>
    <property type="project" value="InterPro"/>
</dbReference>
<evidence type="ECO:0000313" key="8">
    <source>
        <dbReference type="Proteomes" id="UP000464754"/>
    </source>
</evidence>
<feature type="domain" description="RNA polymerase sigma factor 70 region 4 type 2" evidence="6">
    <location>
        <begin position="102"/>
        <end position="152"/>
    </location>
</feature>
<keyword evidence="3" id="KW-0731">Sigma factor</keyword>
<dbReference type="GO" id="GO:0016987">
    <property type="term" value="F:sigma factor activity"/>
    <property type="evidence" value="ECO:0007669"/>
    <property type="project" value="UniProtKB-KW"/>
</dbReference>
<dbReference type="Proteomes" id="UP000464754">
    <property type="component" value="Chromosome"/>
</dbReference>
<evidence type="ECO:0000256" key="1">
    <source>
        <dbReference type="ARBA" id="ARBA00010641"/>
    </source>
</evidence>
<dbReference type="Pfam" id="PF04542">
    <property type="entry name" value="Sigma70_r2"/>
    <property type="match status" value="1"/>
</dbReference>
<dbReference type="InterPro" id="IPR013324">
    <property type="entry name" value="RNA_pol_sigma_r3/r4-like"/>
</dbReference>
<accession>A0A6N4TGI2</accession>
<sequence>MNIKEEFCENIRLYEKSMYHLAYSIVRNDADASEIISESIYRAYKNYGSLKNKKAFKTWILRIVHNTAVEMIRKNAKFITMDEIKEDIGGSIKHDITTKITVREAVESLKQPYRTVTVLFYYENLSLSQIAHITNTNIIAVKKQLSRARKKLLEILKEDFMYEKI</sequence>
<gene>
    <name evidence="7" type="ORF">Aargi30884_04480</name>
</gene>
<dbReference type="InterPro" id="IPR036388">
    <property type="entry name" value="WH-like_DNA-bd_sf"/>
</dbReference>
<keyword evidence="2" id="KW-0805">Transcription regulation</keyword>
<dbReference type="InterPro" id="IPR039425">
    <property type="entry name" value="RNA_pol_sigma-70-like"/>
</dbReference>
<keyword evidence="4" id="KW-0804">Transcription</keyword>
<dbReference type="InterPro" id="IPR013249">
    <property type="entry name" value="RNA_pol_sigma70_r4_t2"/>
</dbReference>
<evidence type="ECO:0000313" key="7">
    <source>
        <dbReference type="EMBL" id="BBK21545.1"/>
    </source>
</evidence>
<dbReference type="GO" id="GO:0003677">
    <property type="term" value="F:DNA binding"/>
    <property type="evidence" value="ECO:0007669"/>
    <property type="project" value="InterPro"/>
</dbReference>
<proteinExistence type="inferred from homology"/>
<dbReference type="SUPFAM" id="SSF88946">
    <property type="entry name" value="Sigma2 domain of RNA polymerase sigma factors"/>
    <property type="match status" value="1"/>
</dbReference>
<dbReference type="RefSeq" id="WP_115714755.1">
    <property type="nucleotide sequence ID" value="NZ_AP019695.1"/>
</dbReference>
<dbReference type="InterPro" id="IPR014284">
    <property type="entry name" value="RNA_pol_sigma-70_dom"/>
</dbReference>
<evidence type="ECO:0000256" key="2">
    <source>
        <dbReference type="ARBA" id="ARBA00023015"/>
    </source>
</evidence>
<dbReference type="AlphaFoldDB" id="A0A6N4TGI2"/>
<dbReference type="InterPro" id="IPR007627">
    <property type="entry name" value="RNA_pol_sigma70_r2"/>
</dbReference>
<dbReference type="EMBL" id="AP019695">
    <property type="protein sequence ID" value="BBK21545.1"/>
    <property type="molecule type" value="Genomic_DNA"/>
</dbReference>
<dbReference type="SUPFAM" id="SSF88659">
    <property type="entry name" value="Sigma3 and sigma4 domains of RNA polymerase sigma factors"/>
    <property type="match status" value="1"/>
</dbReference>
<evidence type="ECO:0000256" key="4">
    <source>
        <dbReference type="ARBA" id="ARBA00023163"/>
    </source>
</evidence>
<keyword evidence="8" id="KW-1185">Reference proteome</keyword>
<name>A0A6N4TGI2_9FIRM</name>
<dbReference type="CDD" id="cd06171">
    <property type="entry name" value="Sigma70_r4"/>
    <property type="match status" value="1"/>
</dbReference>
<dbReference type="Gene3D" id="1.10.10.10">
    <property type="entry name" value="Winged helix-like DNA-binding domain superfamily/Winged helix DNA-binding domain"/>
    <property type="match status" value="1"/>
</dbReference>
<dbReference type="Pfam" id="PF08281">
    <property type="entry name" value="Sigma70_r4_2"/>
    <property type="match status" value="1"/>
</dbReference>
<dbReference type="InterPro" id="IPR013325">
    <property type="entry name" value="RNA_pol_sigma_r2"/>
</dbReference>
<organism evidence="7 8">
    <name type="scientific">Amedibacterium intestinale</name>
    <dbReference type="NCBI Taxonomy" id="2583452"/>
    <lineage>
        <taxon>Bacteria</taxon>
        <taxon>Bacillati</taxon>
        <taxon>Bacillota</taxon>
        <taxon>Erysipelotrichia</taxon>
        <taxon>Erysipelotrichales</taxon>
        <taxon>Erysipelotrichaceae</taxon>
        <taxon>Amedibacterium</taxon>
    </lineage>
</organism>
<dbReference type="NCBIfam" id="TIGR02937">
    <property type="entry name" value="sigma70-ECF"/>
    <property type="match status" value="1"/>
</dbReference>
<evidence type="ECO:0008006" key="9">
    <source>
        <dbReference type="Google" id="ProtNLM"/>
    </source>
</evidence>
<dbReference type="PANTHER" id="PTHR43133:SF51">
    <property type="entry name" value="RNA POLYMERASE SIGMA FACTOR"/>
    <property type="match status" value="1"/>
</dbReference>
<evidence type="ECO:0000256" key="3">
    <source>
        <dbReference type="ARBA" id="ARBA00023082"/>
    </source>
</evidence>
<evidence type="ECO:0000259" key="6">
    <source>
        <dbReference type="Pfam" id="PF08281"/>
    </source>
</evidence>
<dbReference type="KEGG" id="aarg:Aargi30884_04480"/>